<evidence type="ECO:0000256" key="4">
    <source>
        <dbReference type="ARBA" id="ARBA00022989"/>
    </source>
</evidence>
<comment type="subcellular location">
    <subcellularLocation>
        <location evidence="1">Membrane</location>
        <topology evidence="1">Multi-pass membrane protein</topology>
    </subcellularLocation>
</comment>
<keyword evidence="6" id="KW-0769">Symport</keyword>
<keyword evidence="3 6" id="KW-0812">Transmembrane</keyword>
<feature type="transmembrane region" description="Helical" evidence="7">
    <location>
        <begin position="58"/>
        <end position="82"/>
    </location>
</feature>
<feature type="transmembrane region" description="Helical" evidence="7">
    <location>
        <begin position="29"/>
        <end position="46"/>
    </location>
</feature>
<dbReference type="NCBIfam" id="NF037979">
    <property type="entry name" value="Na_transp"/>
    <property type="match status" value="1"/>
</dbReference>
<keyword evidence="9" id="KW-1185">Reference proteome</keyword>
<gene>
    <name evidence="8" type="ORF">KQ249_17230</name>
</gene>
<dbReference type="Proteomes" id="UP000683442">
    <property type="component" value="Chromosome"/>
</dbReference>
<evidence type="ECO:0000313" key="8">
    <source>
        <dbReference type="EMBL" id="QWV12394.1"/>
    </source>
</evidence>
<evidence type="ECO:0000256" key="1">
    <source>
        <dbReference type="ARBA" id="ARBA00004141"/>
    </source>
</evidence>
<dbReference type="PANTHER" id="PTHR42948">
    <property type="entry name" value="TRANSPORTER"/>
    <property type="match status" value="1"/>
</dbReference>
<dbReference type="GeneID" id="78561208"/>
<dbReference type="PRINTS" id="PR00176">
    <property type="entry name" value="NANEUSMPORT"/>
</dbReference>
<evidence type="ECO:0000256" key="7">
    <source>
        <dbReference type="SAM" id="Phobius"/>
    </source>
</evidence>
<dbReference type="PANTHER" id="PTHR42948:SF1">
    <property type="entry name" value="TRANSPORTER"/>
    <property type="match status" value="1"/>
</dbReference>
<comment type="similarity">
    <text evidence="6">Belongs to the sodium:neurotransmitter symporter (SNF) (TC 2.A.22) family.</text>
</comment>
<name>A0ABX8IJA6_9GAMM</name>
<proteinExistence type="inferred from homology"/>
<feature type="transmembrane region" description="Helical" evidence="7">
    <location>
        <begin position="365"/>
        <end position="385"/>
    </location>
</feature>
<sequence>MSVTSSDSAAYSGALEGSNAQRGLWSSRLAFILAATGSAVGLGNIWKFPYVTGENGGGAFVLVYLLCIAVVGIPIMMAEVMIGRRGGRSPVKSLSLIAEHDRLKPAWKLVGAIGILAGFLILSFYSVIGGWAISYVGTTASGQLAGQSADTVGAVFSGLLSDPTKLLAWHTLFMAMVMVVVVRGVRSGLERAVSILMPALFVLLLIVVGYAMTTGHFGQAAAFLFQPDFSKLTTSGILVALGHAFFTLSLGMAVMMAYGSYLPKNISIAKTSITVSVIDTGVALLAGLAIFPIVFANGLEPGAGPGLIFQTLPLAFGQMPMGSLFGTLFFVLLIFAAWTSGISLLEPIVEWLEERKGMNRTVSTLGAGFVCWGLGIASILSLNLWSDFAPLGFVPMLEGKTIFDLLDFFTANIMLPLGGLLVALFAGWVMSRQAMERELALSPAMFNLWLITVRFITPVAVAVVFIYNLM</sequence>
<feature type="transmembrane region" description="Helical" evidence="7">
    <location>
        <begin position="109"/>
        <end position="133"/>
    </location>
</feature>
<dbReference type="PROSITE" id="PS00610">
    <property type="entry name" value="NA_NEUROTRAN_SYMP_1"/>
    <property type="match status" value="1"/>
</dbReference>
<evidence type="ECO:0000313" key="9">
    <source>
        <dbReference type="Proteomes" id="UP000683442"/>
    </source>
</evidence>
<keyword evidence="5 7" id="KW-0472">Membrane</keyword>
<dbReference type="SUPFAM" id="SSF161070">
    <property type="entry name" value="SNF-like"/>
    <property type="match status" value="1"/>
</dbReference>
<feature type="transmembrane region" description="Helical" evidence="7">
    <location>
        <begin position="166"/>
        <end position="185"/>
    </location>
</feature>
<evidence type="ECO:0000256" key="5">
    <source>
        <dbReference type="ARBA" id="ARBA00023136"/>
    </source>
</evidence>
<evidence type="ECO:0000256" key="3">
    <source>
        <dbReference type="ARBA" id="ARBA00022692"/>
    </source>
</evidence>
<accession>A0ABX8IJA6</accession>
<dbReference type="EMBL" id="CP076686">
    <property type="protein sequence ID" value="QWV12394.1"/>
    <property type="molecule type" value="Genomic_DNA"/>
</dbReference>
<feature type="transmembrane region" description="Helical" evidence="7">
    <location>
        <begin position="192"/>
        <end position="212"/>
    </location>
</feature>
<keyword evidence="2 6" id="KW-0813">Transport</keyword>
<protein>
    <recommendedName>
        <fullName evidence="6">Transporter</fullName>
    </recommendedName>
</protein>
<dbReference type="PROSITE" id="PS50267">
    <property type="entry name" value="NA_NEUROTRAN_SYMP_3"/>
    <property type="match status" value="1"/>
</dbReference>
<reference evidence="8 9" key="1">
    <citation type="submission" date="2021-06" db="EMBL/GenBank/DDBJ databases">
        <title>Microbial metabolic specificity influences pelagic lipid remineralization.</title>
        <authorList>
            <person name="Behrendt L."/>
            <person name="Hunter J.E."/>
            <person name="Alcolombri U."/>
            <person name="Smriga S."/>
            <person name="Mincer T."/>
            <person name="Lowenstein D.P."/>
            <person name="Peaudecerf F.J."/>
            <person name="Fernandez V.I."/>
            <person name="Fredricks H."/>
            <person name="Almblad H."/>
            <person name="Harrison J.J."/>
            <person name="Stocker R."/>
            <person name="Van Mooy B.A.S."/>
        </authorList>
    </citation>
    <scope>NUCLEOTIDE SEQUENCE [LARGE SCALE GENOMIC DNA]</scope>
    <source>
        <strain evidence="8 9">HP15-B</strain>
    </source>
</reference>
<feature type="transmembrane region" description="Helical" evidence="7">
    <location>
        <begin position="405"/>
        <end position="428"/>
    </location>
</feature>
<dbReference type="Pfam" id="PF00209">
    <property type="entry name" value="SNF"/>
    <property type="match status" value="2"/>
</dbReference>
<evidence type="ECO:0000256" key="6">
    <source>
        <dbReference type="RuleBase" id="RU003732"/>
    </source>
</evidence>
<dbReference type="InterPro" id="IPR047218">
    <property type="entry name" value="YocR/YhdH-like"/>
</dbReference>
<dbReference type="RefSeq" id="WP_014577902.1">
    <property type="nucleotide sequence ID" value="NZ_CP076686.1"/>
</dbReference>
<evidence type="ECO:0000256" key="2">
    <source>
        <dbReference type="ARBA" id="ARBA00022448"/>
    </source>
</evidence>
<feature type="transmembrane region" description="Helical" evidence="7">
    <location>
        <begin position="232"/>
        <end position="261"/>
    </location>
</feature>
<feature type="transmembrane region" description="Helical" evidence="7">
    <location>
        <begin position="448"/>
        <end position="467"/>
    </location>
</feature>
<dbReference type="InterPro" id="IPR000175">
    <property type="entry name" value="Na/ntran_symport"/>
</dbReference>
<dbReference type="CDD" id="cd10336">
    <property type="entry name" value="SLC6sbd_Tyt1-Like"/>
    <property type="match status" value="1"/>
</dbReference>
<dbReference type="InterPro" id="IPR037272">
    <property type="entry name" value="SNS_sf"/>
</dbReference>
<feature type="transmembrane region" description="Helical" evidence="7">
    <location>
        <begin position="273"/>
        <end position="295"/>
    </location>
</feature>
<organism evidence="8 9">
    <name type="scientific">Marinobacter adhaerens</name>
    <dbReference type="NCBI Taxonomy" id="1033846"/>
    <lineage>
        <taxon>Bacteria</taxon>
        <taxon>Pseudomonadati</taxon>
        <taxon>Pseudomonadota</taxon>
        <taxon>Gammaproteobacteria</taxon>
        <taxon>Pseudomonadales</taxon>
        <taxon>Marinobacteraceae</taxon>
        <taxon>Marinobacter</taxon>
    </lineage>
</organism>
<feature type="transmembrane region" description="Helical" evidence="7">
    <location>
        <begin position="324"/>
        <end position="345"/>
    </location>
</feature>
<keyword evidence="4 7" id="KW-1133">Transmembrane helix</keyword>